<gene>
    <name evidence="2" type="ORF">DSTB1V02_LOCUS14753</name>
</gene>
<proteinExistence type="predicted"/>
<feature type="region of interest" description="Disordered" evidence="1">
    <location>
        <begin position="17"/>
        <end position="76"/>
    </location>
</feature>
<accession>A0A7R9AIX2</accession>
<evidence type="ECO:0000313" key="2">
    <source>
        <dbReference type="EMBL" id="CAD7255007.1"/>
    </source>
</evidence>
<feature type="compositionally biased region" description="Basic and acidic residues" evidence="1">
    <location>
        <begin position="37"/>
        <end position="70"/>
    </location>
</feature>
<reference evidence="2" key="1">
    <citation type="submission" date="2020-11" db="EMBL/GenBank/DDBJ databases">
        <authorList>
            <person name="Tran Van P."/>
        </authorList>
    </citation>
    <scope>NUCLEOTIDE SEQUENCE</scope>
</reference>
<protein>
    <submittedName>
        <fullName evidence="2">Uncharacterized protein</fullName>
    </submittedName>
</protein>
<dbReference type="EMBL" id="CAJPEV010015543">
    <property type="protein sequence ID" value="CAG0907180.1"/>
    <property type="molecule type" value="Genomic_DNA"/>
</dbReference>
<organism evidence="2">
    <name type="scientific">Darwinula stevensoni</name>
    <dbReference type="NCBI Taxonomy" id="69355"/>
    <lineage>
        <taxon>Eukaryota</taxon>
        <taxon>Metazoa</taxon>
        <taxon>Ecdysozoa</taxon>
        <taxon>Arthropoda</taxon>
        <taxon>Crustacea</taxon>
        <taxon>Oligostraca</taxon>
        <taxon>Ostracoda</taxon>
        <taxon>Podocopa</taxon>
        <taxon>Podocopida</taxon>
        <taxon>Darwinulocopina</taxon>
        <taxon>Darwinuloidea</taxon>
        <taxon>Darwinulidae</taxon>
        <taxon>Darwinula</taxon>
    </lineage>
</organism>
<name>A0A7R9AIX2_9CRUS</name>
<evidence type="ECO:0000256" key="1">
    <source>
        <dbReference type="SAM" id="MobiDB-lite"/>
    </source>
</evidence>
<dbReference type="EMBL" id="LR915061">
    <property type="protein sequence ID" value="CAD7255007.1"/>
    <property type="molecule type" value="Genomic_DNA"/>
</dbReference>
<keyword evidence="3" id="KW-1185">Reference proteome</keyword>
<dbReference type="AlphaFoldDB" id="A0A7R9AIX2"/>
<dbReference type="Proteomes" id="UP000677054">
    <property type="component" value="Unassembled WGS sequence"/>
</dbReference>
<evidence type="ECO:0000313" key="3">
    <source>
        <dbReference type="Proteomes" id="UP000677054"/>
    </source>
</evidence>
<sequence>MSHPPIHVPHLARCRHVQDGTSHRSRSCGGPNPQGLRTEESTGRRRIHHACDNHGASDGRLHRHRGEGLRSHQVFL</sequence>